<evidence type="ECO:0000256" key="1">
    <source>
        <dbReference type="ARBA" id="ARBA00004202"/>
    </source>
</evidence>
<dbReference type="SUPFAM" id="SSF52540">
    <property type="entry name" value="P-loop containing nucleoside triphosphate hydrolases"/>
    <property type="match status" value="1"/>
</dbReference>
<dbReference type="GO" id="GO:0005886">
    <property type="term" value="C:plasma membrane"/>
    <property type="evidence" value="ECO:0007669"/>
    <property type="project" value="UniProtKB-SubCell"/>
</dbReference>
<feature type="region of interest" description="Disordered" evidence="13">
    <location>
        <begin position="831"/>
        <end position="880"/>
    </location>
</feature>
<evidence type="ECO:0000256" key="4">
    <source>
        <dbReference type="ARBA" id="ARBA00016171"/>
    </source>
</evidence>
<dbReference type="SMART" id="SM00072">
    <property type="entry name" value="GuKc"/>
    <property type="match status" value="1"/>
</dbReference>
<feature type="region of interest" description="Disordered" evidence="13">
    <location>
        <begin position="77"/>
        <end position="173"/>
    </location>
</feature>
<dbReference type="PANTHER" id="PTHR10316">
    <property type="entry name" value="MEMBRANE ASSOCIATED GUANYLATE KINASE-RELATED"/>
    <property type="match status" value="1"/>
</dbReference>
<feature type="region of interest" description="Disordered" evidence="13">
    <location>
        <begin position="549"/>
        <end position="597"/>
    </location>
</feature>
<dbReference type="CDD" id="cd06731">
    <property type="entry name" value="PDZ1_MAGI-1_3-like"/>
    <property type="match status" value="1"/>
</dbReference>
<feature type="domain" description="PDZ" evidence="16">
    <location>
        <begin position="621"/>
        <end position="703"/>
    </location>
</feature>
<dbReference type="EMBL" id="VZRU01002239">
    <property type="protein sequence ID" value="NWW43561.1"/>
    <property type="molecule type" value="Genomic_DNA"/>
</dbReference>
<dbReference type="CDD" id="cd00201">
    <property type="entry name" value="WW"/>
    <property type="match status" value="2"/>
</dbReference>
<evidence type="ECO:0000256" key="6">
    <source>
        <dbReference type="ARBA" id="ARBA00022475"/>
    </source>
</evidence>
<feature type="domain" description="PDZ" evidence="16">
    <location>
        <begin position="744"/>
        <end position="831"/>
    </location>
</feature>
<dbReference type="Pfam" id="PF00397">
    <property type="entry name" value="WW"/>
    <property type="match status" value="2"/>
</dbReference>
<dbReference type="GO" id="GO:0007165">
    <property type="term" value="P:signal transduction"/>
    <property type="evidence" value="ECO:0007669"/>
    <property type="project" value="TreeGrafter"/>
</dbReference>
<feature type="domain" description="Guanylate kinase-like" evidence="15">
    <location>
        <begin position="9"/>
        <end position="85"/>
    </location>
</feature>
<dbReference type="SUPFAM" id="SSF51045">
    <property type="entry name" value="WW domain"/>
    <property type="match status" value="2"/>
</dbReference>
<dbReference type="SMART" id="SM00456">
    <property type="entry name" value="WW"/>
    <property type="match status" value="2"/>
</dbReference>
<evidence type="ECO:0000256" key="5">
    <source>
        <dbReference type="ARBA" id="ARBA00022427"/>
    </source>
</evidence>
<evidence type="ECO:0000259" key="14">
    <source>
        <dbReference type="PROSITE" id="PS50020"/>
    </source>
</evidence>
<evidence type="ECO:0000256" key="13">
    <source>
        <dbReference type="SAM" id="MobiDB-lite"/>
    </source>
</evidence>
<evidence type="ECO:0000259" key="15">
    <source>
        <dbReference type="PROSITE" id="PS50052"/>
    </source>
</evidence>
<keyword evidence="7" id="KW-0677">Repeat</keyword>
<feature type="domain" description="WW" evidence="14">
    <location>
        <begin position="234"/>
        <end position="267"/>
    </location>
</feature>
<evidence type="ECO:0000256" key="8">
    <source>
        <dbReference type="ARBA" id="ARBA00022741"/>
    </source>
</evidence>
<reference evidence="17 18" key="1">
    <citation type="submission" date="2019-09" db="EMBL/GenBank/DDBJ databases">
        <title>Bird 10,000 Genomes (B10K) Project - Family phase.</title>
        <authorList>
            <person name="Zhang G."/>
        </authorList>
    </citation>
    <scope>NUCLEOTIDE SEQUENCE [LARGE SCALE GENOMIC DNA]</scope>
    <source>
        <strain evidence="17">B10K-DU-029-80</strain>
        <tissue evidence="17">Muscle</tissue>
    </source>
</reference>
<dbReference type="InterPro" id="IPR036034">
    <property type="entry name" value="PDZ_sf"/>
</dbReference>
<dbReference type="GO" id="GO:0005923">
    <property type="term" value="C:bicellular tight junction"/>
    <property type="evidence" value="ECO:0007669"/>
    <property type="project" value="UniProtKB-SubCell"/>
</dbReference>
<dbReference type="InterPro" id="IPR008144">
    <property type="entry name" value="Guanylate_kin-like_dom"/>
</dbReference>
<proteinExistence type="inferred from homology"/>
<dbReference type="CDD" id="cd06735">
    <property type="entry name" value="PDZ5_MAGI-1_3-like"/>
    <property type="match status" value="1"/>
</dbReference>
<evidence type="ECO:0000256" key="3">
    <source>
        <dbReference type="ARBA" id="ARBA00007014"/>
    </source>
</evidence>
<organism evidence="17 18">
    <name type="scientific">Pedionomus torquatus</name>
    <name type="common">Plains-wanderer</name>
    <dbReference type="NCBI Taxonomy" id="227192"/>
    <lineage>
        <taxon>Eukaryota</taxon>
        <taxon>Metazoa</taxon>
        <taxon>Chordata</taxon>
        <taxon>Craniata</taxon>
        <taxon>Vertebrata</taxon>
        <taxon>Euteleostomi</taxon>
        <taxon>Archelosauria</taxon>
        <taxon>Archosauria</taxon>
        <taxon>Dinosauria</taxon>
        <taxon>Saurischia</taxon>
        <taxon>Theropoda</taxon>
        <taxon>Coelurosauria</taxon>
        <taxon>Aves</taxon>
        <taxon>Neognathae</taxon>
        <taxon>Neoaves</taxon>
        <taxon>Charadriiformes</taxon>
        <taxon>Pedionomidae</taxon>
        <taxon>Pedionomus</taxon>
    </lineage>
</organism>
<dbReference type="FunFam" id="3.30.63.10:FF:000003">
    <property type="entry name" value="Membrane-associated guanylate kinase, WW and PDZ domain-containing protein 3 isoform 1"/>
    <property type="match status" value="1"/>
</dbReference>
<feature type="compositionally biased region" description="Polar residues" evidence="13">
    <location>
        <begin position="838"/>
        <end position="848"/>
    </location>
</feature>
<dbReference type="InterPro" id="IPR036020">
    <property type="entry name" value="WW_dom_sf"/>
</dbReference>
<feature type="domain" description="WW" evidence="14">
    <location>
        <begin position="188"/>
        <end position="221"/>
    </location>
</feature>
<dbReference type="FunFam" id="2.30.42.10:FF:000012">
    <property type="entry name" value="Membrane associated guanylate kinase, WW and PDZ domain containing 1"/>
    <property type="match status" value="1"/>
</dbReference>
<feature type="non-terminal residue" evidence="17">
    <location>
        <position position="1"/>
    </location>
</feature>
<dbReference type="SUPFAM" id="SSF50156">
    <property type="entry name" value="PDZ domain-like"/>
    <property type="match status" value="5"/>
</dbReference>
<evidence type="ECO:0000256" key="12">
    <source>
        <dbReference type="ARBA" id="ARBA00033438"/>
    </source>
</evidence>
<evidence type="ECO:0000256" key="11">
    <source>
        <dbReference type="ARBA" id="ARBA00023136"/>
    </source>
</evidence>
<feature type="domain" description="PDZ" evidence="16">
    <location>
        <begin position="942"/>
        <end position="1024"/>
    </location>
</feature>
<dbReference type="CDD" id="cd06734">
    <property type="entry name" value="PDZ4_MAGI-1_3-like"/>
    <property type="match status" value="1"/>
</dbReference>
<evidence type="ECO:0000259" key="16">
    <source>
        <dbReference type="PROSITE" id="PS50106"/>
    </source>
</evidence>
<feature type="compositionally biased region" description="Acidic residues" evidence="13">
    <location>
        <begin position="131"/>
        <end position="140"/>
    </location>
</feature>
<comment type="caution">
    <text evidence="17">The sequence shown here is derived from an EMBL/GenBank/DDBJ whole genome shotgun (WGS) entry which is preliminary data.</text>
</comment>
<dbReference type="FunFam" id="2.30.42.10:FF:000042">
    <property type="entry name" value="Membrane-associated guanylate kinase, WW and PDZ domain-containing protein 3 isoform 1"/>
    <property type="match status" value="1"/>
</dbReference>
<dbReference type="FunFam" id="2.30.42.10:FF:000006">
    <property type="entry name" value="Membrane associated guanylate kinase, WW and PDZ domain containing 1"/>
    <property type="match status" value="1"/>
</dbReference>
<evidence type="ECO:0000313" key="18">
    <source>
        <dbReference type="Proteomes" id="UP000565207"/>
    </source>
</evidence>
<comment type="similarity">
    <text evidence="3">Belongs to the MAGUK family.</text>
</comment>
<evidence type="ECO:0000256" key="7">
    <source>
        <dbReference type="ARBA" id="ARBA00022737"/>
    </source>
</evidence>
<accession>A0A7K6N2M3</accession>
<dbReference type="InterPro" id="IPR001202">
    <property type="entry name" value="WW_dom"/>
</dbReference>
<keyword evidence="9" id="KW-0067">ATP-binding</keyword>
<evidence type="ECO:0000256" key="9">
    <source>
        <dbReference type="ARBA" id="ARBA00022840"/>
    </source>
</evidence>
<dbReference type="InterPro" id="IPR027417">
    <property type="entry name" value="P-loop_NTPase"/>
</dbReference>
<dbReference type="SMART" id="SM00228">
    <property type="entry name" value="PDZ"/>
    <property type="match status" value="5"/>
</dbReference>
<protein>
    <recommendedName>
        <fullName evidence="4">Membrane-associated guanylate kinase, WW and PDZ domain-containing protein 3</fullName>
    </recommendedName>
    <alternativeName>
        <fullName evidence="12">Membrane-associated guanylate kinase inverted 3</fullName>
    </alternativeName>
</protein>
<dbReference type="InterPro" id="IPR020590">
    <property type="entry name" value="Guanylate_kinase_CS"/>
</dbReference>
<feature type="non-terminal residue" evidence="17">
    <location>
        <position position="1099"/>
    </location>
</feature>
<evidence type="ECO:0000313" key="17">
    <source>
        <dbReference type="EMBL" id="NWW43561.1"/>
    </source>
</evidence>
<keyword evidence="5" id="KW-0796">Tight junction</keyword>
<dbReference type="InterPro" id="IPR008145">
    <property type="entry name" value="GK/Ca_channel_bsu"/>
</dbReference>
<dbReference type="FunFam" id="2.20.70.10:FF:000001">
    <property type="entry name" value="Membrane-associated guanylate kinase, WW and PDZ domain-containing protein 1"/>
    <property type="match status" value="1"/>
</dbReference>
<keyword evidence="18" id="KW-1185">Reference proteome</keyword>
<dbReference type="Gene3D" id="2.20.70.10">
    <property type="match status" value="2"/>
</dbReference>
<feature type="compositionally biased region" description="Basic and acidic residues" evidence="13">
    <location>
        <begin position="150"/>
        <end position="160"/>
    </location>
</feature>
<feature type="compositionally biased region" description="Pro residues" evidence="13">
    <location>
        <begin position="86"/>
        <end position="97"/>
    </location>
</feature>
<dbReference type="Proteomes" id="UP000565207">
    <property type="component" value="Unassembled WGS sequence"/>
</dbReference>
<dbReference type="CDD" id="cd06732">
    <property type="entry name" value="PDZ2_MAGI-1_3-like"/>
    <property type="match status" value="1"/>
</dbReference>
<dbReference type="GO" id="GO:0005524">
    <property type="term" value="F:ATP binding"/>
    <property type="evidence" value="ECO:0007669"/>
    <property type="project" value="UniProtKB-KW"/>
</dbReference>
<keyword evidence="6" id="KW-1003">Cell membrane</keyword>
<keyword evidence="11" id="KW-0472">Membrane</keyword>
<dbReference type="AlphaFoldDB" id="A0A7K6N2M3"/>
<dbReference type="FunFam" id="2.20.70.10:FF:000002">
    <property type="entry name" value="Membrane-associated guanylate kinase, WW and PDZ domain-containing protein 3 isoform 1"/>
    <property type="match status" value="1"/>
</dbReference>
<dbReference type="Pfam" id="PF00595">
    <property type="entry name" value="PDZ"/>
    <property type="match status" value="5"/>
</dbReference>
<gene>
    <name evidence="17" type="primary">Magi3</name>
    <name evidence="17" type="ORF">PEDTOR_R08341</name>
</gene>
<evidence type="ECO:0000256" key="2">
    <source>
        <dbReference type="ARBA" id="ARBA00004435"/>
    </source>
</evidence>
<dbReference type="InterPro" id="IPR001478">
    <property type="entry name" value="PDZ"/>
</dbReference>
<dbReference type="Pfam" id="PF00625">
    <property type="entry name" value="Guanylate_kin"/>
    <property type="match status" value="1"/>
</dbReference>
<dbReference type="PANTHER" id="PTHR10316:SF10">
    <property type="entry name" value="MEMBRANE-ASSOCIATED GUANYLATE KINASE, WW AND PDZ DOMAIN-CONTAINING PROTEIN 3"/>
    <property type="match status" value="1"/>
</dbReference>
<keyword evidence="8" id="KW-0547">Nucleotide-binding</keyword>
<feature type="domain" description="PDZ" evidence="16">
    <location>
        <begin position="474"/>
        <end position="537"/>
    </location>
</feature>
<dbReference type="PROSITE" id="PS50106">
    <property type="entry name" value="PDZ"/>
    <property type="match status" value="5"/>
</dbReference>
<evidence type="ECO:0000256" key="10">
    <source>
        <dbReference type="ARBA" id="ARBA00022949"/>
    </source>
</evidence>
<keyword evidence="10" id="KW-0965">Cell junction</keyword>
<dbReference type="PROSITE" id="PS50052">
    <property type="entry name" value="GUANYLATE_KINASE_2"/>
    <property type="match status" value="1"/>
</dbReference>
<dbReference type="CDD" id="cd06733">
    <property type="entry name" value="PDZ3_MAGI-1_3-like"/>
    <property type="match status" value="1"/>
</dbReference>
<name>A0A7K6N2M3_PEDTO</name>
<dbReference type="Gene3D" id="2.30.42.10">
    <property type="match status" value="5"/>
</dbReference>
<dbReference type="FunFam" id="2.30.42.10:FF:000131">
    <property type="entry name" value="membrane-associated guanylate kinase, WW and PDZ domain-containing protein 3 isoform X1"/>
    <property type="match status" value="1"/>
</dbReference>
<sequence length="1099" mass="119310">GKVINKDLRHYLSLQFQKGSIDHKLQQVIRDNLYLRTIPCTTRAPRDGEVPGVDYNFIPVEQFKALEESGALLESGTYDGNFYGTPKPPAEPSPFQPDPVDQVLFDNDFDTETQRKRTTSVSKMQRMDSSLPEEEEEEEKDAVNGSGGIENKEKHSDSPDWMKPVPSYNQTSSSMDFRNYLSRDETLEPLPKNWEMAYTDTGMIYFIDHNTKTTTWLDPRLCKKAKAPEDCEDGELPYGWEKIEDPQYGTYYVDHINQKTQFENPVLEAKRKKQLGQTDIGSSKSGAEKSVFTRDPAQLTGALIRTALKKSTMGFGFTIIGGDRPDEFLQVKNVLKDGPAAQDGRIAPGDVIVDINGSCVLGHTHADVVQMFQLVPVNQYVNMTLCRGYPLPDDNEDPVVDIVTATPIINGPPVAKGDVCVSSQDLIAGTVVLDQNGKIGPMLVNGRLNGPSMDSAEQRISLASSGGSQPELVTIPLVKGPKGFGFAIADSPTGQKVKMILDSQWCQGLQKGDVIKEICHQNVQSLTHLQVVEVLKQFPVGAEVPLLILRGGPPSPTKTAKGKDKQDSSGSLEALGDPIPQPMPFPPAAVRSGSPKLDPSEVYLKSKSIYEDKPPNTRDLDVFLRKQESGFGFRVLGGDGPDQPIYIGAIIPLGAAEKDGRLRAADELMCIDGVPVKGKSHKQVLDLMTSAARNGQVLLTVRRKIFFGEKQAEEEELQPVLAQNSSPRLNRVEFANQQPPEVYDVCLQRKENEGFGFVILTSKNKPPPGVIPHKIGRVIEGSPADQCGRLKVGDRISAVNGQSIVELSHDSIVQLIKDAGNVVTLTVVAEEEHRGPPSGTNSARQSPAPQHRPLAPAQPSASGTDRYGATGPGASGSRLPGVVATAEVTALSSYPCRAATEGEAGKEVANSYRISWPEHKHPAPSEPAAVGSRHPQNPGCFPVELERGPRGFGFSLRGGKEYNMGLFILRLAEDGPAGKDGRVHVGDQIVEINGEPTQGITHTRAIELIQAGGNKVLLLLRPGTGLIPDHGDWESYNPSSSNVIYEEQSPLPSSPHPAAPSEACYFPAPGEALMSVRLSEKLEQAKNTVPEQKSTLPET</sequence>
<feature type="domain" description="PDZ" evidence="16">
    <location>
        <begin position="305"/>
        <end position="373"/>
    </location>
</feature>
<dbReference type="PROSITE" id="PS50020">
    <property type="entry name" value="WW_DOMAIN_2"/>
    <property type="match status" value="2"/>
</dbReference>
<dbReference type="FunFam" id="2.30.42.10:FF:000005">
    <property type="entry name" value="Membrane associated guanylate kinase, WW and PDZ domain containing 1"/>
    <property type="match status" value="1"/>
</dbReference>
<comment type="subcellular location">
    <subcellularLocation>
        <location evidence="2">Cell junction</location>
        <location evidence="2">Tight junction</location>
    </subcellularLocation>
    <subcellularLocation>
        <location evidence="1">Cell membrane</location>
        <topology evidence="1">Peripheral membrane protein</topology>
    </subcellularLocation>
</comment>
<dbReference type="Gene3D" id="3.30.63.10">
    <property type="entry name" value="Guanylate Kinase phosphate binding domain"/>
    <property type="match status" value="1"/>
</dbReference>
<dbReference type="PROSITE" id="PS00856">
    <property type="entry name" value="GUANYLATE_KINASE_1"/>
    <property type="match status" value="1"/>
</dbReference>
<dbReference type="GO" id="GO:0005737">
    <property type="term" value="C:cytoplasm"/>
    <property type="evidence" value="ECO:0007669"/>
    <property type="project" value="TreeGrafter"/>
</dbReference>
<dbReference type="PROSITE" id="PS01159">
    <property type="entry name" value="WW_DOMAIN_1"/>
    <property type="match status" value="2"/>
</dbReference>